<evidence type="ECO:0000313" key="6">
    <source>
        <dbReference type="Proteomes" id="UP000608530"/>
    </source>
</evidence>
<protein>
    <submittedName>
        <fullName evidence="5">Glycosyltransferase</fullName>
    </submittedName>
</protein>
<gene>
    <name evidence="5" type="ORF">JD276_01280</name>
</gene>
<feature type="region of interest" description="Disordered" evidence="3">
    <location>
        <begin position="147"/>
        <end position="168"/>
    </location>
</feature>
<dbReference type="Gene3D" id="3.40.50.2000">
    <property type="entry name" value="Glycogen Phosphorylase B"/>
    <property type="match status" value="1"/>
</dbReference>
<sequence length="402" mass="44367">MPRLLLTNNHLANYGGSEMVALELAEEFADRGWHVDVFTNYADEPFRSEFEKLAPGGLVRLHEAEAPRTIDHYDLLWVQHGVLPEAIIDSLRSRPAALPLVWHHMSTLPGIESPVLADIEAAVASLSSFNSAETRDALLQYGLPENRTELLPNPAPRPFTEESPPAPASSDLATVLLVSNHPPAEMTEAIEALAASGVAVRRVGGDAPARVTPETFRDVDAVVTIGKTAQYALCLGIPVYIYDHLGGDGWLGSDDFETACLFNFSGRPTKRRISGAAIAREIIEGYDAARAFSAERIQEHRDRFSLRNHVDALLERLADESTPKHPLSAAHAKRWTAYAKMQRDNTRAIHGAWKANEELQHSAPELQKTVAELTDANAALRRSRSYRLGHALLRPLSRLLRR</sequence>
<evidence type="ECO:0000313" key="5">
    <source>
        <dbReference type="EMBL" id="MBK0417669.1"/>
    </source>
</evidence>
<keyword evidence="6" id="KW-1185">Reference proteome</keyword>
<evidence type="ECO:0000256" key="2">
    <source>
        <dbReference type="ARBA" id="ARBA00022679"/>
    </source>
</evidence>
<evidence type="ECO:0000256" key="1">
    <source>
        <dbReference type="ARBA" id="ARBA00022676"/>
    </source>
</evidence>
<name>A0A934Q6N9_9MICO</name>
<dbReference type="RefSeq" id="WP_200112959.1">
    <property type="nucleotide sequence ID" value="NZ_JAEHOH010000001.1"/>
</dbReference>
<feature type="domain" description="Glycosyltransferase subfamily 4-like N-terminal" evidence="4">
    <location>
        <begin position="14"/>
        <end position="154"/>
    </location>
</feature>
<dbReference type="Proteomes" id="UP000608530">
    <property type="component" value="Unassembled WGS sequence"/>
</dbReference>
<dbReference type="InterPro" id="IPR028098">
    <property type="entry name" value="Glyco_trans_4-like_N"/>
</dbReference>
<proteinExistence type="predicted"/>
<keyword evidence="1" id="KW-0328">Glycosyltransferase</keyword>
<dbReference type="GO" id="GO:0016757">
    <property type="term" value="F:glycosyltransferase activity"/>
    <property type="evidence" value="ECO:0007669"/>
    <property type="project" value="UniProtKB-KW"/>
</dbReference>
<evidence type="ECO:0000259" key="4">
    <source>
        <dbReference type="Pfam" id="PF13439"/>
    </source>
</evidence>
<dbReference type="SUPFAM" id="SSF53756">
    <property type="entry name" value="UDP-Glycosyltransferase/glycogen phosphorylase"/>
    <property type="match status" value="1"/>
</dbReference>
<reference evidence="5" key="1">
    <citation type="submission" date="2020-12" db="EMBL/GenBank/DDBJ databases">
        <title>Leucobacter sp. CAS1, isolated from Chromium sludge.</title>
        <authorList>
            <person name="Xu Z."/>
        </authorList>
    </citation>
    <scope>NUCLEOTIDE SEQUENCE</scope>
    <source>
        <strain evidence="5">CSA1</strain>
    </source>
</reference>
<evidence type="ECO:0000256" key="3">
    <source>
        <dbReference type="SAM" id="MobiDB-lite"/>
    </source>
</evidence>
<keyword evidence="2" id="KW-0808">Transferase</keyword>
<comment type="caution">
    <text evidence="5">The sequence shown here is derived from an EMBL/GenBank/DDBJ whole genome shotgun (WGS) entry which is preliminary data.</text>
</comment>
<accession>A0A934Q6N9</accession>
<dbReference type="Pfam" id="PF13439">
    <property type="entry name" value="Glyco_transf_4"/>
    <property type="match status" value="1"/>
</dbReference>
<organism evidence="5 6">
    <name type="scientific">Leucobacter chromiisoli</name>
    <dbReference type="NCBI Taxonomy" id="2796471"/>
    <lineage>
        <taxon>Bacteria</taxon>
        <taxon>Bacillati</taxon>
        <taxon>Actinomycetota</taxon>
        <taxon>Actinomycetes</taxon>
        <taxon>Micrococcales</taxon>
        <taxon>Microbacteriaceae</taxon>
        <taxon>Leucobacter</taxon>
    </lineage>
</organism>
<dbReference type="AlphaFoldDB" id="A0A934Q6N9"/>
<dbReference type="EMBL" id="JAEHOH010000001">
    <property type="protein sequence ID" value="MBK0417669.1"/>
    <property type="molecule type" value="Genomic_DNA"/>
</dbReference>